<dbReference type="InterPro" id="IPR032623">
    <property type="entry name" value="FecR_N"/>
</dbReference>
<dbReference type="Pfam" id="PF04773">
    <property type="entry name" value="FecR"/>
    <property type="match status" value="1"/>
</dbReference>
<dbReference type="PIRSF" id="PIRSF018266">
    <property type="entry name" value="FecR"/>
    <property type="match status" value="1"/>
</dbReference>
<dbReference type="Gene3D" id="2.60.120.1440">
    <property type="match status" value="1"/>
</dbReference>
<evidence type="ECO:0000259" key="1">
    <source>
        <dbReference type="Pfam" id="PF04773"/>
    </source>
</evidence>
<evidence type="ECO:0000313" key="3">
    <source>
        <dbReference type="EMBL" id="MET1490699.1"/>
    </source>
</evidence>
<evidence type="ECO:0000313" key="4">
    <source>
        <dbReference type="Proteomes" id="UP001548590"/>
    </source>
</evidence>
<comment type="caution">
    <text evidence="3">The sequence shown here is derived from an EMBL/GenBank/DDBJ whole genome shotgun (WGS) entry which is preliminary data.</text>
</comment>
<feature type="domain" description="FecR protein" evidence="1">
    <location>
        <begin position="162"/>
        <end position="263"/>
    </location>
</feature>
<dbReference type="Pfam" id="PF16220">
    <property type="entry name" value="DUF4880"/>
    <property type="match status" value="1"/>
</dbReference>
<sequence>MNPLPADPLPADSADAEAREFEDFARSQDPVELEAATWALRRRNGLDAEGERALADWLAADPRHGEALDDMDRTFGDLQQLPAGERAALRQGLAGPARLPGGSGLAAASGPVRGTVVRPRSWAGWLELCLPHAALAALAFVVCGAAWFGWQAWRQQPLFEQTYATVRGQQLAVVLPDAPADGSRVALDTATRLDVSLYRAHREVRLEEGEAMFSVHHDTERPFHVTAGGLRITVVGTRFSVRHAGSGRDAGQTVVEVEEGRVRVASADPATTQPERLLTAGQRLVVDGHDRFGEVTPLSAASVAAWRSGRVSFDQTPLADAIAEFERYGPTGLVVRDPAVAALKVGGSFGVGQSKQFARALPQILPVRLVARGGLTEVVADTP</sequence>
<accession>A0ABV2CS08</accession>
<reference evidence="3 4" key="1">
    <citation type="submission" date="2024-07" db="EMBL/GenBank/DDBJ databases">
        <title>Uliginosibacterium paludis KCTC:42655.</title>
        <authorList>
            <person name="Kim M.K."/>
        </authorList>
    </citation>
    <scope>NUCLEOTIDE SEQUENCE [LARGE SCALE GENOMIC DNA]</scope>
    <source>
        <strain evidence="3 4">KCTC 42655</strain>
    </source>
</reference>
<dbReference type="PANTHER" id="PTHR30273:SF2">
    <property type="entry name" value="PROTEIN FECR"/>
    <property type="match status" value="1"/>
</dbReference>
<keyword evidence="4" id="KW-1185">Reference proteome</keyword>
<dbReference type="EMBL" id="JBEWLZ010000007">
    <property type="protein sequence ID" value="MET1490699.1"/>
    <property type="molecule type" value="Genomic_DNA"/>
</dbReference>
<organism evidence="3 4">
    <name type="scientific">Uliginosibacterium paludis</name>
    <dbReference type="NCBI Taxonomy" id="1615952"/>
    <lineage>
        <taxon>Bacteria</taxon>
        <taxon>Pseudomonadati</taxon>
        <taxon>Pseudomonadota</taxon>
        <taxon>Betaproteobacteria</taxon>
        <taxon>Rhodocyclales</taxon>
        <taxon>Zoogloeaceae</taxon>
        <taxon>Uliginosibacterium</taxon>
    </lineage>
</organism>
<name>A0ABV2CS08_9RHOO</name>
<evidence type="ECO:0000259" key="2">
    <source>
        <dbReference type="Pfam" id="PF16220"/>
    </source>
</evidence>
<dbReference type="InterPro" id="IPR006860">
    <property type="entry name" value="FecR"/>
</dbReference>
<dbReference type="RefSeq" id="WP_345926038.1">
    <property type="nucleotide sequence ID" value="NZ_JBDIVF010000002.1"/>
</dbReference>
<dbReference type="PANTHER" id="PTHR30273">
    <property type="entry name" value="PERIPLASMIC SIGNAL SENSOR AND SIGMA FACTOR ACTIVATOR FECR-RELATED"/>
    <property type="match status" value="1"/>
</dbReference>
<proteinExistence type="predicted"/>
<protein>
    <submittedName>
        <fullName evidence="3">FecR domain-containing protein</fullName>
    </submittedName>
</protein>
<feature type="domain" description="FecR N-terminal" evidence="2">
    <location>
        <begin position="34"/>
        <end position="73"/>
    </location>
</feature>
<dbReference type="Proteomes" id="UP001548590">
    <property type="component" value="Unassembled WGS sequence"/>
</dbReference>
<dbReference type="InterPro" id="IPR012373">
    <property type="entry name" value="Ferrdict_sens_TM"/>
</dbReference>
<gene>
    <name evidence="3" type="ORF">ABVT11_12755</name>
</gene>